<accession>A0A7H8R1W7</accession>
<organism evidence="1 2">
    <name type="scientific">Talaromyces rugulosus</name>
    <name type="common">Penicillium rugulosum</name>
    <dbReference type="NCBI Taxonomy" id="121627"/>
    <lineage>
        <taxon>Eukaryota</taxon>
        <taxon>Fungi</taxon>
        <taxon>Dikarya</taxon>
        <taxon>Ascomycota</taxon>
        <taxon>Pezizomycotina</taxon>
        <taxon>Eurotiomycetes</taxon>
        <taxon>Eurotiomycetidae</taxon>
        <taxon>Eurotiales</taxon>
        <taxon>Trichocomaceae</taxon>
        <taxon>Talaromyces</taxon>
        <taxon>Talaromyces sect. Islandici</taxon>
    </lineage>
</organism>
<evidence type="ECO:0000313" key="1">
    <source>
        <dbReference type="EMBL" id="QKX60360.1"/>
    </source>
</evidence>
<protein>
    <recommendedName>
        <fullName evidence="3">NAD(P)-binding domain-containing protein</fullName>
    </recommendedName>
</protein>
<dbReference type="KEGG" id="trg:TRUGW13939_07505"/>
<dbReference type="SUPFAM" id="SSF51735">
    <property type="entry name" value="NAD(P)-binding Rossmann-fold domains"/>
    <property type="match status" value="1"/>
</dbReference>
<dbReference type="GeneID" id="55994996"/>
<dbReference type="PANTHER" id="PTHR14097">
    <property type="entry name" value="OXIDOREDUCTASE HTATIP2"/>
    <property type="match status" value="1"/>
</dbReference>
<dbReference type="AlphaFoldDB" id="A0A7H8R1W7"/>
<dbReference type="Gene3D" id="3.40.50.720">
    <property type="entry name" value="NAD(P)-binding Rossmann-like Domain"/>
    <property type="match status" value="1"/>
</dbReference>
<dbReference type="Proteomes" id="UP000509510">
    <property type="component" value="Chromosome IV"/>
</dbReference>
<evidence type="ECO:0000313" key="2">
    <source>
        <dbReference type="Proteomes" id="UP000509510"/>
    </source>
</evidence>
<proteinExistence type="predicted"/>
<reference evidence="2" key="1">
    <citation type="submission" date="2020-06" db="EMBL/GenBank/DDBJ databases">
        <title>A chromosome-scale genome assembly of Talaromyces rugulosus W13939.</title>
        <authorList>
            <person name="Wang B."/>
            <person name="Guo L."/>
            <person name="Ye K."/>
            <person name="Wang L."/>
        </authorList>
    </citation>
    <scope>NUCLEOTIDE SEQUENCE [LARGE SCALE GENOMIC DNA]</scope>
    <source>
        <strain evidence="2">W13939</strain>
    </source>
</reference>
<gene>
    <name evidence="1" type="ORF">TRUGW13939_07505</name>
</gene>
<name>A0A7H8R1W7_TALRU</name>
<dbReference type="InterPro" id="IPR036291">
    <property type="entry name" value="NAD(P)-bd_dom_sf"/>
</dbReference>
<evidence type="ECO:0008006" key="3">
    <source>
        <dbReference type="Google" id="ProtNLM"/>
    </source>
</evidence>
<dbReference type="OrthoDB" id="3535423at2759"/>
<dbReference type="PANTHER" id="PTHR14097:SF9">
    <property type="entry name" value="EPIMERASE, PUTATIVE (AFU_ORTHOLOGUE AFUA_8G07320)-RELATED"/>
    <property type="match status" value="1"/>
</dbReference>
<sequence length="230" mass="25245">MKVLIVGATGMVGGEALIQCLAHPTITKVVAFLRRDLPAEVSKNPKLESVLIKDFAIWPEDVLLAHSDAAAMIWAMGTYKGSLTADLEHPVTFIESMGRVLDTKHSGAPFRFVNLGGKFVRQDQEKRLWFLEKPRKIKGLLETKALAFAESHASIWETFILKPGGILTKKMAASGGGVIGAIMGENWIVRLEELGAFMVQLAINAEGEEPIIENARIVRRGRELLESDAK</sequence>
<keyword evidence="2" id="KW-1185">Reference proteome</keyword>
<dbReference type="RefSeq" id="XP_035346537.1">
    <property type="nucleotide sequence ID" value="XM_035490644.1"/>
</dbReference>
<dbReference type="EMBL" id="CP055901">
    <property type="protein sequence ID" value="QKX60360.1"/>
    <property type="molecule type" value="Genomic_DNA"/>
</dbReference>